<gene>
    <name evidence="2" type="ORF">EGM88_12390</name>
</gene>
<dbReference type="SUPFAM" id="SSF52266">
    <property type="entry name" value="SGNH hydrolase"/>
    <property type="match status" value="1"/>
</dbReference>
<dbReference type="RefSeq" id="WP_123898686.1">
    <property type="nucleotide sequence ID" value="NZ_RPFJ01000018.1"/>
</dbReference>
<evidence type="ECO:0000313" key="2">
    <source>
        <dbReference type="EMBL" id="RPD94371.1"/>
    </source>
</evidence>
<evidence type="ECO:0000256" key="1">
    <source>
        <dbReference type="SAM" id="Phobius"/>
    </source>
</evidence>
<accession>A0A3N4NDV7</accession>
<evidence type="ECO:0008006" key="4">
    <source>
        <dbReference type="Google" id="ProtNLM"/>
    </source>
</evidence>
<dbReference type="InterPro" id="IPR036514">
    <property type="entry name" value="SGNH_hydro_sf"/>
</dbReference>
<dbReference type="OrthoDB" id="869432at2"/>
<keyword evidence="1" id="KW-0472">Membrane</keyword>
<keyword evidence="3" id="KW-1185">Reference proteome</keyword>
<dbReference type="Gene3D" id="3.40.50.1110">
    <property type="entry name" value="SGNH hydrolase"/>
    <property type="match status" value="1"/>
</dbReference>
<dbReference type="EMBL" id="RPFJ01000018">
    <property type="protein sequence ID" value="RPD94371.1"/>
    <property type="molecule type" value="Genomic_DNA"/>
</dbReference>
<organism evidence="2 3">
    <name type="scientific">Aureibaculum marinum</name>
    <dbReference type="NCBI Taxonomy" id="2487930"/>
    <lineage>
        <taxon>Bacteria</taxon>
        <taxon>Pseudomonadati</taxon>
        <taxon>Bacteroidota</taxon>
        <taxon>Flavobacteriia</taxon>
        <taxon>Flavobacteriales</taxon>
        <taxon>Flavobacteriaceae</taxon>
        <taxon>Aureibaculum</taxon>
    </lineage>
</organism>
<dbReference type="GO" id="GO:0016788">
    <property type="term" value="F:hydrolase activity, acting on ester bonds"/>
    <property type="evidence" value="ECO:0007669"/>
    <property type="project" value="UniProtKB-ARBA"/>
</dbReference>
<sequence>MKNVIIRISRNIIFLILLVAIIDILFGVIFNFIMYNSPDGRYFKSIHTLETSTADILIMGSSKAETNFNPHVFEKTLGLSVWNSGRGGQSIPFFRCVQEATLKRYIPKIVILNLGAYRLENELDKNRYMFLKPFYWSHPEIRPILERKSNNEKYLMFSSLYRYNSVFYYLFRSFVIHGIDGDVKMKGMKPRIGSIKLDTSLNYKHKIERDEKTLKEETILELEILLKKFNEAGVQLYVVISPDFQPGDKTPSIDVYNKLSEKYNFKIINLMNDNDFIYKPELFKDAAHLNLEGANILSNKVAKKIKSMLHN</sequence>
<name>A0A3N4NDV7_9FLAO</name>
<comment type="caution">
    <text evidence="2">The sequence shown here is derived from an EMBL/GenBank/DDBJ whole genome shotgun (WGS) entry which is preliminary data.</text>
</comment>
<keyword evidence="1" id="KW-0812">Transmembrane</keyword>
<feature type="transmembrane region" description="Helical" evidence="1">
    <location>
        <begin position="12"/>
        <end position="35"/>
    </location>
</feature>
<keyword evidence="1" id="KW-1133">Transmembrane helix</keyword>
<proteinExistence type="predicted"/>
<evidence type="ECO:0000313" key="3">
    <source>
        <dbReference type="Proteomes" id="UP000270856"/>
    </source>
</evidence>
<protein>
    <recommendedName>
        <fullName evidence="4">SGNH/GDSL hydrolase family protein</fullName>
    </recommendedName>
</protein>
<dbReference type="Proteomes" id="UP000270856">
    <property type="component" value="Unassembled WGS sequence"/>
</dbReference>
<reference evidence="2 3" key="1">
    <citation type="submission" date="2018-11" db="EMBL/GenBank/DDBJ databases">
        <title>Aureibaculum marinum gen. nov., sp. nov., a member of the family Flavobacteriaceae isolated from the Bohai Sea.</title>
        <authorList>
            <person name="Ji X."/>
        </authorList>
    </citation>
    <scope>NUCLEOTIDE SEQUENCE [LARGE SCALE GENOMIC DNA]</scope>
    <source>
        <strain evidence="2 3">BH-SD17</strain>
    </source>
</reference>
<dbReference type="AlphaFoldDB" id="A0A3N4NDV7"/>